<evidence type="ECO:0000256" key="5">
    <source>
        <dbReference type="ARBA" id="ARBA00023157"/>
    </source>
</evidence>
<evidence type="ECO:0000256" key="3">
    <source>
        <dbReference type="ARBA" id="ARBA00022670"/>
    </source>
</evidence>
<proteinExistence type="predicted"/>
<keyword evidence="4 6" id="KW-0378">Hydrolase</keyword>
<comment type="subcellular location">
    <subcellularLocation>
        <location evidence="1">Secreted</location>
    </subcellularLocation>
</comment>
<gene>
    <name evidence="8" type="ORF">AYI70_g12059</name>
</gene>
<dbReference type="PROSITE" id="PS50240">
    <property type="entry name" value="TRYPSIN_DOM"/>
    <property type="match status" value="1"/>
</dbReference>
<dbReference type="STRING" id="133412.A0A1R1WZ18"/>
<dbReference type="PANTHER" id="PTHR24264:SF65">
    <property type="entry name" value="SRCR DOMAIN-CONTAINING PROTEIN"/>
    <property type="match status" value="1"/>
</dbReference>
<dbReference type="InterPro" id="IPR001314">
    <property type="entry name" value="Peptidase_S1A"/>
</dbReference>
<dbReference type="SMART" id="SM00020">
    <property type="entry name" value="Tryp_SPc"/>
    <property type="match status" value="1"/>
</dbReference>
<comment type="caution">
    <text evidence="8">The sequence shown here is derived from an EMBL/GenBank/DDBJ whole genome shotgun (WGS) entry which is preliminary data.</text>
</comment>
<evidence type="ECO:0000256" key="6">
    <source>
        <dbReference type="RuleBase" id="RU363034"/>
    </source>
</evidence>
<dbReference type="Proteomes" id="UP000187283">
    <property type="component" value="Unassembled WGS sequence"/>
</dbReference>
<dbReference type="PANTHER" id="PTHR24264">
    <property type="entry name" value="TRYPSIN-RELATED"/>
    <property type="match status" value="1"/>
</dbReference>
<evidence type="ECO:0000256" key="2">
    <source>
        <dbReference type="ARBA" id="ARBA00022525"/>
    </source>
</evidence>
<dbReference type="SUPFAM" id="SSF50494">
    <property type="entry name" value="Trypsin-like serine proteases"/>
    <property type="match status" value="1"/>
</dbReference>
<feature type="domain" description="Peptidase S1" evidence="7">
    <location>
        <begin position="25"/>
        <end position="266"/>
    </location>
</feature>
<dbReference type="InterPro" id="IPR009003">
    <property type="entry name" value="Peptidase_S1_PA"/>
</dbReference>
<dbReference type="GO" id="GO:0005615">
    <property type="term" value="C:extracellular space"/>
    <property type="evidence" value="ECO:0007669"/>
    <property type="project" value="TreeGrafter"/>
</dbReference>
<keyword evidence="3 6" id="KW-0645">Protease</keyword>
<dbReference type="PROSITE" id="PS00134">
    <property type="entry name" value="TRYPSIN_HIS"/>
    <property type="match status" value="1"/>
</dbReference>
<evidence type="ECO:0000259" key="7">
    <source>
        <dbReference type="PROSITE" id="PS50240"/>
    </source>
</evidence>
<keyword evidence="2" id="KW-0964">Secreted</keyword>
<dbReference type="InterPro" id="IPR043504">
    <property type="entry name" value="Peptidase_S1_PA_chymotrypsin"/>
</dbReference>
<dbReference type="FunFam" id="2.40.10.10:FF:000068">
    <property type="entry name" value="transmembrane protease serine 2"/>
    <property type="match status" value="1"/>
</dbReference>
<dbReference type="Gene3D" id="2.40.10.10">
    <property type="entry name" value="Trypsin-like serine proteases"/>
    <property type="match status" value="1"/>
</dbReference>
<organism evidence="8 9">
    <name type="scientific">Smittium culicis</name>
    <dbReference type="NCBI Taxonomy" id="133412"/>
    <lineage>
        <taxon>Eukaryota</taxon>
        <taxon>Fungi</taxon>
        <taxon>Fungi incertae sedis</taxon>
        <taxon>Zoopagomycota</taxon>
        <taxon>Kickxellomycotina</taxon>
        <taxon>Harpellomycetes</taxon>
        <taxon>Harpellales</taxon>
        <taxon>Legeriomycetaceae</taxon>
        <taxon>Smittium</taxon>
    </lineage>
</organism>
<evidence type="ECO:0000256" key="4">
    <source>
        <dbReference type="ARBA" id="ARBA00022801"/>
    </source>
</evidence>
<keyword evidence="9" id="KW-1185">Reference proteome</keyword>
<dbReference type="GO" id="GO:0006508">
    <property type="term" value="P:proteolysis"/>
    <property type="evidence" value="ECO:0007669"/>
    <property type="project" value="UniProtKB-KW"/>
</dbReference>
<dbReference type="OrthoDB" id="6380398at2759"/>
<accession>A0A1R1WZ18</accession>
<name>A0A1R1WZ18_9FUNG</name>
<dbReference type="InterPro" id="IPR033116">
    <property type="entry name" value="TRYPSIN_SER"/>
</dbReference>
<dbReference type="Pfam" id="PF00089">
    <property type="entry name" value="Trypsin"/>
    <property type="match status" value="1"/>
</dbReference>
<keyword evidence="5" id="KW-1015">Disulfide bond</keyword>
<evidence type="ECO:0000256" key="1">
    <source>
        <dbReference type="ARBA" id="ARBA00004613"/>
    </source>
</evidence>
<dbReference type="InterPro" id="IPR018114">
    <property type="entry name" value="TRYPSIN_HIS"/>
</dbReference>
<sequence length="270" mass="28927">MICLLGVVNGFFFGKKKDTQLEKRIIGGTKVAVSEYGFMTLVKIDRKDQGLFICGGALINGEYIVTAAHCVSESKGPLNTTQVAVGLGSDEIKKLNFSQAVGITVHPEWDMSNLKNDIAIIKIEKLAYNPTIYPIELPTKKITQNRYVYALGFGRNSSSPDAGPTNLNLARLVSGSITKCAANRPDLNSQSLLCTNNTLAPGQDTCLGDSGGPLFIRENGTKILVGITSFGTNSTGYGTQKCGLSDGIGFYTNVLHHSEFIKKTISGPVL</sequence>
<keyword evidence="6" id="KW-0720">Serine protease</keyword>
<reference evidence="8 9" key="1">
    <citation type="submission" date="2017-01" db="EMBL/GenBank/DDBJ databases">
        <authorList>
            <person name="Mah S.A."/>
            <person name="Swanson W.J."/>
            <person name="Moy G.W."/>
            <person name="Vacquier V.D."/>
        </authorList>
    </citation>
    <scope>NUCLEOTIDE SEQUENCE [LARGE SCALE GENOMIC DNA]</scope>
    <source>
        <strain evidence="8 9">GSMNP</strain>
    </source>
</reference>
<dbReference type="PROSITE" id="PS00135">
    <property type="entry name" value="TRYPSIN_SER"/>
    <property type="match status" value="1"/>
</dbReference>
<dbReference type="EMBL" id="LSSN01006009">
    <property type="protein sequence ID" value="OMJ07625.1"/>
    <property type="molecule type" value="Genomic_DNA"/>
</dbReference>
<protein>
    <submittedName>
        <fullName evidence="8">Coagulation factor XI</fullName>
    </submittedName>
</protein>
<evidence type="ECO:0000313" key="8">
    <source>
        <dbReference type="EMBL" id="OMJ07625.1"/>
    </source>
</evidence>
<dbReference type="AlphaFoldDB" id="A0A1R1WZ18"/>
<dbReference type="CDD" id="cd00190">
    <property type="entry name" value="Tryp_SPc"/>
    <property type="match status" value="1"/>
</dbReference>
<dbReference type="GO" id="GO:0004252">
    <property type="term" value="F:serine-type endopeptidase activity"/>
    <property type="evidence" value="ECO:0007669"/>
    <property type="project" value="InterPro"/>
</dbReference>
<evidence type="ECO:0000313" key="9">
    <source>
        <dbReference type="Proteomes" id="UP000187283"/>
    </source>
</evidence>
<dbReference type="InterPro" id="IPR050127">
    <property type="entry name" value="Serine_Proteases_S1"/>
</dbReference>
<dbReference type="PRINTS" id="PR00722">
    <property type="entry name" value="CHYMOTRYPSIN"/>
</dbReference>
<dbReference type="InterPro" id="IPR001254">
    <property type="entry name" value="Trypsin_dom"/>
</dbReference>